<gene>
    <name evidence="2" type="ORF">TVAG_210370</name>
</gene>
<reference evidence="2" key="1">
    <citation type="submission" date="2006-10" db="EMBL/GenBank/DDBJ databases">
        <authorList>
            <person name="Amadeo P."/>
            <person name="Zhao Q."/>
            <person name="Wortman J."/>
            <person name="Fraser-Liggett C."/>
            <person name="Carlton J."/>
        </authorList>
    </citation>
    <scope>NUCLEOTIDE SEQUENCE</scope>
    <source>
        <strain evidence="2">G3</strain>
    </source>
</reference>
<dbReference type="VEuPathDB" id="TrichDB:TVAG_210370"/>
<evidence type="ECO:0000313" key="3">
    <source>
        <dbReference type="Proteomes" id="UP000001542"/>
    </source>
</evidence>
<accession>A2DVU4</accession>
<name>A2DVU4_TRIV3</name>
<dbReference type="SMR" id="A2DVU4"/>
<dbReference type="KEGG" id="tva:4773510"/>
<evidence type="ECO:0000256" key="1">
    <source>
        <dbReference type="SAM" id="MobiDB-lite"/>
    </source>
</evidence>
<dbReference type="InParanoid" id="A2DVU4"/>
<protein>
    <submittedName>
        <fullName evidence="2">Uncharacterized protein</fullName>
    </submittedName>
</protein>
<keyword evidence="3" id="KW-1185">Reference proteome</keyword>
<dbReference type="AlphaFoldDB" id="A2DVU4"/>
<organism evidence="2 3">
    <name type="scientific">Trichomonas vaginalis (strain ATCC PRA-98 / G3)</name>
    <dbReference type="NCBI Taxonomy" id="412133"/>
    <lineage>
        <taxon>Eukaryota</taxon>
        <taxon>Metamonada</taxon>
        <taxon>Parabasalia</taxon>
        <taxon>Trichomonadida</taxon>
        <taxon>Trichomonadidae</taxon>
        <taxon>Trichomonas</taxon>
    </lineage>
</organism>
<feature type="region of interest" description="Disordered" evidence="1">
    <location>
        <begin position="153"/>
        <end position="195"/>
    </location>
</feature>
<dbReference type="RefSeq" id="XP_001327730.1">
    <property type="nucleotide sequence ID" value="XM_001327695.1"/>
</dbReference>
<dbReference type="Proteomes" id="UP000001542">
    <property type="component" value="Unassembled WGS sequence"/>
</dbReference>
<dbReference type="VEuPathDB" id="TrichDB:TVAGG3_0734930"/>
<evidence type="ECO:0000313" key="2">
    <source>
        <dbReference type="EMBL" id="EAY15507.1"/>
    </source>
</evidence>
<proteinExistence type="predicted"/>
<dbReference type="EMBL" id="DS113255">
    <property type="protein sequence ID" value="EAY15507.1"/>
    <property type="molecule type" value="Genomic_DNA"/>
</dbReference>
<sequence length="231" mass="24609">MTYFSVDENYAQTVPGLQSVLQFAEMLEKTCPTISVAFANYGAMLIDEYMISIGVQDPDGLAARNIIRGKINGKPCADAETLDSFGSKILIAAETSQNKIDLIKLAYIAFSATSAYGAMKQSTQARLNRCVQILTDFSSQEGADYPDAGGDIDIPSGTPGGAGVPPNPWDAPGASKYYQTTPEPAPEPEPTASDDPKCMKLAQIAQQAFKEGAYDIAITAIMACIKDLDSK</sequence>
<reference evidence="2" key="2">
    <citation type="journal article" date="2007" name="Science">
        <title>Draft genome sequence of the sexually transmitted pathogen Trichomonas vaginalis.</title>
        <authorList>
            <person name="Carlton J.M."/>
            <person name="Hirt R.P."/>
            <person name="Silva J.C."/>
            <person name="Delcher A.L."/>
            <person name="Schatz M."/>
            <person name="Zhao Q."/>
            <person name="Wortman J.R."/>
            <person name="Bidwell S.L."/>
            <person name="Alsmark U.C.M."/>
            <person name="Besteiro S."/>
            <person name="Sicheritz-Ponten T."/>
            <person name="Noel C.J."/>
            <person name="Dacks J.B."/>
            <person name="Foster P.G."/>
            <person name="Simillion C."/>
            <person name="Van de Peer Y."/>
            <person name="Miranda-Saavedra D."/>
            <person name="Barton G.J."/>
            <person name="Westrop G.D."/>
            <person name="Mueller S."/>
            <person name="Dessi D."/>
            <person name="Fiori P.L."/>
            <person name="Ren Q."/>
            <person name="Paulsen I."/>
            <person name="Zhang H."/>
            <person name="Bastida-Corcuera F.D."/>
            <person name="Simoes-Barbosa A."/>
            <person name="Brown M.T."/>
            <person name="Hayes R.D."/>
            <person name="Mukherjee M."/>
            <person name="Okumura C.Y."/>
            <person name="Schneider R."/>
            <person name="Smith A.J."/>
            <person name="Vanacova S."/>
            <person name="Villalvazo M."/>
            <person name="Haas B.J."/>
            <person name="Pertea M."/>
            <person name="Feldblyum T.V."/>
            <person name="Utterback T.R."/>
            <person name="Shu C.L."/>
            <person name="Osoegawa K."/>
            <person name="de Jong P.J."/>
            <person name="Hrdy I."/>
            <person name="Horvathova L."/>
            <person name="Zubacova Z."/>
            <person name="Dolezal P."/>
            <person name="Malik S.B."/>
            <person name="Logsdon J.M. Jr."/>
            <person name="Henze K."/>
            <person name="Gupta A."/>
            <person name="Wang C.C."/>
            <person name="Dunne R.L."/>
            <person name="Upcroft J.A."/>
            <person name="Upcroft P."/>
            <person name="White O."/>
            <person name="Salzberg S.L."/>
            <person name="Tang P."/>
            <person name="Chiu C.-H."/>
            <person name="Lee Y.-S."/>
            <person name="Embley T.M."/>
            <person name="Coombs G.H."/>
            <person name="Mottram J.C."/>
            <person name="Tachezy J."/>
            <person name="Fraser-Liggett C.M."/>
            <person name="Johnson P.J."/>
        </authorList>
    </citation>
    <scope>NUCLEOTIDE SEQUENCE [LARGE SCALE GENOMIC DNA]</scope>
    <source>
        <strain evidence="2">G3</strain>
    </source>
</reference>